<reference evidence="2" key="1">
    <citation type="submission" date="2020-05" db="EMBL/GenBank/DDBJ databases">
        <title>WGS assembly of Panicum virgatum.</title>
        <authorList>
            <person name="Lovell J.T."/>
            <person name="Jenkins J."/>
            <person name="Shu S."/>
            <person name="Juenger T.E."/>
            <person name="Schmutz J."/>
        </authorList>
    </citation>
    <scope>NUCLEOTIDE SEQUENCE</scope>
    <source>
        <strain evidence="2">AP13</strain>
    </source>
</reference>
<organism evidence="2 3">
    <name type="scientific">Panicum virgatum</name>
    <name type="common">Blackwell switchgrass</name>
    <dbReference type="NCBI Taxonomy" id="38727"/>
    <lineage>
        <taxon>Eukaryota</taxon>
        <taxon>Viridiplantae</taxon>
        <taxon>Streptophyta</taxon>
        <taxon>Embryophyta</taxon>
        <taxon>Tracheophyta</taxon>
        <taxon>Spermatophyta</taxon>
        <taxon>Magnoliopsida</taxon>
        <taxon>Liliopsida</taxon>
        <taxon>Poales</taxon>
        <taxon>Poaceae</taxon>
        <taxon>PACMAD clade</taxon>
        <taxon>Panicoideae</taxon>
        <taxon>Panicodae</taxon>
        <taxon>Paniceae</taxon>
        <taxon>Panicinae</taxon>
        <taxon>Panicum</taxon>
        <taxon>Panicum sect. Hiantes</taxon>
    </lineage>
</organism>
<dbReference type="Proteomes" id="UP000823388">
    <property type="component" value="Chromosome 7K"/>
</dbReference>
<evidence type="ECO:0000256" key="1">
    <source>
        <dbReference type="SAM" id="MobiDB-lite"/>
    </source>
</evidence>
<comment type="caution">
    <text evidence="2">The sequence shown here is derived from an EMBL/GenBank/DDBJ whole genome shotgun (WGS) entry which is preliminary data.</text>
</comment>
<sequence>MTRRRRSLTPPSPRRARHRGPTRGSCSTRIGVTARSGGTTTTPPAPAQPHAFQHPDGAMFNCRKGGEMRGRERYHRWRSARGGGGEDAEALAAATRADRAAAEIGVVGLPREGRGRGVYGFGSRGAGVEGRVRGLPAAIGGRIRAWPRRQLLP</sequence>
<evidence type="ECO:0000313" key="3">
    <source>
        <dbReference type="Proteomes" id="UP000823388"/>
    </source>
</evidence>
<name>A0A8T0QJD0_PANVG</name>
<gene>
    <name evidence="2" type="ORF">PVAP13_7KG208755</name>
</gene>
<proteinExistence type="predicted"/>
<keyword evidence="3" id="KW-1185">Reference proteome</keyword>
<feature type="region of interest" description="Disordered" evidence="1">
    <location>
        <begin position="1"/>
        <end position="56"/>
    </location>
</feature>
<evidence type="ECO:0000313" key="2">
    <source>
        <dbReference type="EMBL" id="KAG2572909.1"/>
    </source>
</evidence>
<protein>
    <submittedName>
        <fullName evidence="2">Uncharacterized protein</fullName>
    </submittedName>
</protein>
<dbReference type="AlphaFoldDB" id="A0A8T0QJD0"/>
<accession>A0A8T0QJD0</accession>
<dbReference type="EMBL" id="CM029049">
    <property type="protein sequence ID" value="KAG2572909.1"/>
    <property type="molecule type" value="Genomic_DNA"/>
</dbReference>